<gene>
    <name evidence="1" type="ORF">UT30_C0024G0002</name>
</gene>
<organism evidence="1 2">
    <name type="scientific">Candidatus Uhrbacteria bacterium GW2011_GWF2_39_13</name>
    <dbReference type="NCBI Taxonomy" id="1618995"/>
    <lineage>
        <taxon>Bacteria</taxon>
        <taxon>Candidatus Uhriibacteriota</taxon>
    </lineage>
</organism>
<dbReference type="GO" id="GO:0016740">
    <property type="term" value="F:transferase activity"/>
    <property type="evidence" value="ECO:0007669"/>
    <property type="project" value="UniProtKB-KW"/>
</dbReference>
<proteinExistence type="predicted"/>
<keyword evidence="1" id="KW-0808">Transferase</keyword>
<dbReference type="Gene3D" id="3.40.50.2000">
    <property type="entry name" value="Glycogen Phosphorylase B"/>
    <property type="match status" value="1"/>
</dbReference>
<evidence type="ECO:0000313" key="1">
    <source>
        <dbReference type="EMBL" id="KKR03607.1"/>
    </source>
</evidence>
<comment type="caution">
    <text evidence="1">The sequence shown here is derived from an EMBL/GenBank/DDBJ whole genome shotgun (WGS) entry which is preliminary data.</text>
</comment>
<dbReference type="Proteomes" id="UP000033935">
    <property type="component" value="Unassembled WGS sequence"/>
</dbReference>
<reference evidence="1 2" key="1">
    <citation type="journal article" date="2015" name="Nature">
        <title>rRNA introns, odd ribosomes, and small enigmatic genomes across a large radiation of phyla.</title>
        <authorList>
            <person name="Brown C.T."/>
            <person name="Hug L.A."/>
            <person name="Thomas B.C."/>
            <person name="Sharon I."/>
            <person name="Castelle C.J."/>
            <person name="Singh A."/>
            <person name="Wilkins M.J."/>
            <person name="Williams K.H."/>
            <person name="Banfield J.F."/>
        </authorList>
    </citation>
    <scope>NUCLEOTIDE SEQUENCE [LARGE SCALE GENOMIC DNA]</scope>
</reference>
<dbReference type="SUPFAM" id="SSF53756">
    <property type="entry name" value="UDP-Glycosyltransferase/glycogen phosphorylase"/>
    <property type="match status" value="1"/>
</dbReference>
<dbReference type="AlphaFoldDB" id="A0A0G0QPQ5"/>
<protein>
    <submittedName>
        <fullName evidence="1">Glycosyl transferase group 1</fullName>
    </submittedName>
</protein>
<dbReference type="EMBL" id="LBWG01000024">
    <property type="protein sequence ID" value="KKR03607.1"/>
    <property type="molecule type" value="Genomic_DNA"/>
</dbReference>
<accession>A0A0G0QPQ5</accession>
<evidence type="ECO:0000313" key="2">
    <source>
        <dbReference type="Proteomes" id="UP000033935"/>
    </source>
</evidence>
<name>A0A0G0QPQ5_9BACT</name>
<sequence length="483" mass="56164">MEEISKLNIGIIHSIIGKNDGVSIVIDQTVNALVKYMKIPLGNIFFLSAYAPSRFNVTLDDILWHKNEINKFVVRFFSDENYPEDFEAQIMRGALKAKKTINKFIKKNNIHVILAHNTSHPYNFSTALGLNMALDEKREKGKFCPKHILWWHDSFYERKIFKKPNQVIRKYLKYLPGTNLDGIVFINSRQRLHAADYFKTYGNKGFNIEKFIHKKTVVIPNTCDIVWDWMRKINYSKEILSPPLDHYNRSFFKDIGVEKALEEKNLSMKNTVFLLQHTRVVPRKRIDKAIDFAFELERKARASQKHVVLIVSGASGDEQSAYKDFLINHHKEKCQLCPDANVFLFFAEDRILSSKDIIIDKKYYDYAEIPSLIAHYGGIGTYFSEVEGYGNNLLEMVSKGLPVVINKYDIYKRDIAQLGFKFPSTENCKLKKGLVEKAFRLITDIRHRNKIVIHNLEVLNKNLNHRIIAKGMKKIWGLTETTH</sequence>